<comment type="pathway">
    <text evidence="2">Protein modification; protein ubiquitination.</text>
</comment>
<evidence type="ECO:0000313" key="16">
    <source>
        <dbReference type="Proteomes" id="UP000242146"/>
    </source>
</evidence>
<keyword evidence="8" id="KW-0862">Zinc</keyword>
<dbReference type="InterPro" id="IPR001841">
    <property type="entry name" value="Znf_RING"/>
</dbReference>
<dbReference type="OrthoDB" id="10251342at2759"/>
<accession>A0A1X2G4J6</accession>
<dbReference type="SMART" id="SM00184">
    <property type="entry name" value="RING"/>
    <property type="match status" value="1"/>
</dbReference>
<dbReference type="SUPFAM" id="SSF57850">
    <property type="entry name" value="RING/U-box"/>
    <property type="match status" value="1"/>
</dbReference>
<evidence type="ECO:0000256" key="11">
    <source>
        <dbReference type="PROSITE-ProRule" id="PRU00175"/>
    </source>
</evidence>
<keyword evidence="16" id="KW-1185">Reference proteome</keyword>
<dbReference type="GO" id="GO:0016567">
    <property type="term" value="P:protein ubiquitination"/>
    <property type="evidence" value="ECO:0007669"/>
    <property type="project" value="TreeGrafter"/>
</dbReference>
<dbReference type="GO" id="GO:0005829">
    <property type="term" value="C:cytosol"/>
    <property type="evidence" value="ECO:0007669"/>
    <property type="project" value="TreeGrafter"/>
</dbReference>
<dbReference type="GO" id="GO:0008270">
    <property type="term" value="F:zinc ion binding"/>
    <property type="evidence" value="ECO:0007669"/>
    <property type="project" value="UniProtKB-KW"/>
</dbReference>
<comment type="caution">
    <text evidence="15">The sequence shown here is derived from an EMBL/GenBank/DDBJ whole genome shotgun (WGS) entry which is preliminary data.</text>
</comment>
<organism evidence="15 16">
    <name type="scientific">Hesseltinella vesiculosa</name>
    <dbReference type="NCBI Taxonomy" id="101127"/>
    <lineage>
        <taxon>Eukaryota</taxon>
        <taxon>Fungi</taxon>
        <taxon>Fungi incertae sedis</taxon>
        <taxon>Mucoromycota</taxon>
        <taxon>Mucoromycotina</taxon>
        <taxon>Mucoromycetes</taxon>
        <taxon>Mucorales</taxon>
        <taxon>Cunninghamellaceae</taxon>
        <taxon>Hesseltinella</taxon>
    </lineage>
</organism>
<dbReference type="Pfam" id="PF13639">
    <property type="entry name" value="zf-RING_2"/>
    <property type="match status" value="1"/>
</dbReference>
<feature type="transmembrane region" description="Helical" evidence="13">
    <location>
        <begin position="6"/>
        <end position="24"/>
    </location>
</feature>
<dbReference type="STRING" id="101127.A0A1X2G4J6"/>
<evidence type="ECO:0000256" key="12">
    <source>
        <dbReference type="SAM" id="MobiDB-lite"/>
    </source>
</evidence>
<evidence type="ECO:0000256" key="3">
    <source>
        <dbReference type="ARBA" id="ARBA00022679"/>
    </source>
</evidence>
<dbReference type="PROSITE" id="PS50089">
    <property type="entry name" value="ZF_RING_2"/>
    <property type="match status" value="1"/>
</dbReference>
<evidence type="ECO:0000313" key="15">
    <source>
        <dbReference type="EMBL" id="ORX43713.1"/>
    </source>
</evidence>
<comment type="subcellular location">
    <subcellularLocation>
        <location evidence="1">Membrane</location>
        <topology evidence="1">Multi-pass membrane protein</topology>
    </subcellularLocation>
</comment>
<dbReference type="InterPro" id="IPR013083">
    <property type="entry name" value="Znf_RING/FYVE/PHD"/>
</dbReference>
<evidence type="ECO:0000256" key="5">
    <source>
        <dbReference type="ARBA" id="ARBA00022723"/>
    </source>
</evidence>
<dbReference type="Proteomes" id="UP000242146">
    <property type="component" value="Unassembled WGS sequence"/>
</dbReference>
<dbReference type="AlphaFoldDB" id="A0A1X2G4J6"/>
<feature type="transmembrane region" description="Helical" evidence="13">
    <location>
        <begin position="122"/>
        <end position="140"/>
    </location>
</feature>
<dbReference type="GO" id="GO:0006511">
    <property type="term" value="P:ubiquitin-dependent protein catabolic process"/>
    <property type="evidence" value="ECO:0007669"/>
    <property type="project" value="TreeGrafter"/>
</dbReference>
<evidence type="ECO:0000256" key="6">
    <source>
        <dbReference type="ARBA" id="ARBA00022771"/>
    </source>
</evidence>
<evidence type="ECO:0000256" key="9">
    <source>
        <dbReference type="ARBA" id="ARBA00022989"/>
    </source>
</evidence>
<evidence type="ECO:0000259" key="14">
    <source>
        <dbReference type="PROSITE" id="PS50089"/>
    </source>
</evidence>
<evidence type="ECO:0000256" key="4">
    <source>
        <dbReference type="ARBA" id="ARBA00022692"/>
    </source>
</evidence>
<protein>
    <recommendedName>
        <fullName evidence="14">RING-type domain-containing protein</fullName>
    </recommendedName>
</protein>
<dbReference type="InterPro" id="IPR057992">
    <property type="entry name" value="TPR_SYVN1_N"/>
</dbReference>
<feature type="transmembrane region" description="Helical" evidence="13">
    <location>
        <begin position="184"/>
        <end position="205"/>
    </location>
</feature>
<evidence type="ECO:0000256" key="1">
    <source>
        <dbReference type="ARBA" id="ARBA00004141"/>
    </source>
</evidence>
<dbReference type="Gene3D" id="3.30.40.10">
    <property type="entry name" value="Zinc/RING finger domain, C3HC4 (zinc finger)"/>
    <property type="match status" value="1"/>
</dbReference>
<feature type="transmembrane region" description="Helical" evidence="13">
    <location>
        <begin position="146"/>
        <end position="163"/>
    </location>
</feature>
<keyword evidence="4 13" id="KW-0812">Transmembrane</keyword>
<feature type="region of interest" description="Disordered" evidence="12">
    <location>
        <begin position="378"/>
        <end position="405"/>
    </location>
</feature>
<evidence type="ECO:0000256" key="8">
    <source>
        <dbReference type="ARBA" id="ARBA00022833"/>
    </source>
</evidence>
<evidence type="ECO:0000256" key="2">
    <source>
        <dbReference type="ARBA" id="ARBA00004906"/>
    </source>
</evidence>
<dbReference type="PANTHER" id="PTHR15067:SF4">
    <property type="entry name" value="E3 UBIQUITIN-PROTEIN LIGASE RNF8"/>
    <property type="match status" value="1"/>
</dbReference>
<keyword evidence="3" id="KW-0808">Transferase</keyword>
<dbReference type="FunFam" id="3.30.40.10:FF:000259">
    <property type="entry name" value="E3 ubiquitin protein ligase RIN2"/>
    <property type="match status" value="1"/>
</dbReference>
<evidence type="ECO:0000256" key="10">
    <source>
        <dbReference type="ARBA" id="ARBA00023136"/>
    </source>
</evidence>
<evidence type="ECO:0000256" key="7">
    <source>
        <dbReference type="ARBA" id="ARBA00022786"/>
    </source>
</evidence>
<evidence type="ECO:0000256" key="13">
    <source>
        <dbReference type="SAM" id="Phobius"/>
    </source>
</evidence>
<feature type="transmembrane region" description="Helical" evidence="13">
    <location>
        <begin position="277"/>
        <end position="296"/>
    </location>
</feature>
<dbReference type="GO" id="GO:0061630">
    <property type="term" value="F:ubiquitin protein ligase activity"/>
    <property type="evidence" value="ECO:0007669"/>
    <property type="project" value="TreeGrafter"/>
</dbReference>
<keyword evidence="5" id="KW-0479">Metal-binding</keyword>
<dbReference type="EMBL" id="MCGT01000053">
    <property type="protein sequence ID" value="ORX43713.1"/>
    <property type="molecule type" value="Genomic_DNA"/>
</dbReference>
<keyword evidence="10 13" id="KW-0472">Membrane</keyword>
<feature type="transmembrane region" description="Helical" evidence="13">
    <location>
        <begin position="63"/>
        <end position="82"/>
    </location>
</feature>
<dbReference type="PANTHER" id="PTHR15067">
    <property type="entry name" value="E3 UBIQUITIN-PROTEIN LIGASE RNF8"/>
    <property type="match status" value="1"/>
</dbReference>
<keyword evidence="6 11" id="KW-0863">Zinc-finger</keyword>
<gene>
    <name evidence="15" type="ORF">DM01DRAFT_1340679</name>
</gene>
<proteinExistence type="predicted"/>
<sequence>MGYGVPTYVSFSIVMFTIAFLFTLKSFLESDLKKSVNDYADLDNTVDAFASWMYNPYYRQSHFLYTNYLSAFVAFVEAQKLALLFHVNMPICCTILLGQLIIKVVFGQLWLTESQHMYDRMLNFLLFKVIFIGAVMEPVWRHILRLSLWIGALGFIRIFSLLSRDRFENLATVSHTPAQVYYKITLLLVGLFIGNIVWYTGSVLMFPKSMTFLTLEFLPVVLDTMQVLTKYLAYLLDQWREQGFESQRWINYYVEISTDVLILVCTLLQYLQLMWMHGISFGLVDIVLFLNVRSVFKNLHSKILMHRERWRAMAYVQSHYVNATQDELDQYDDDCAICRDELKLAKKLSCGHLFHLHCLHSWIQHHISKPTCPTCRRSLSPSPNEDSPSPSPTDASTSCSSPMVS</sequence>
<reference evidence="15 16" key="1">
    <citation type="submission" date="2016-07" db="EMBL/GenBank/DDBJ databases">
        <title>Pervasive Adenine N6-methylation of Active Genes in Fungi.</title>
        <authorList>
            <consortium name="DOE Joint Genome Institute"/>
            <person name="Mondo S.J."/>
            <person name="Dannebaum R.O."/>
            <person name="Kuo R.C."/>
            <person name="Labutti K."/>
            <person name="Haridas S."/>
            <person name="Kuo A."/>
            <person name="Salamov A."/>
            <person name="Ahrendt S.R."/>
            <person name="Lipzen A."/>
            <person name="Sullivan W."/>
            <person name="Andreopoulos W.B."/>
            <person name="Clum A."/>
            <person name="Lindquist E."/>
            <person name="Daum C."/>
            <person name="Ramamoorthy G.K."/>
            <person name="Gryganskyi A."/>
            <person name="Culley D."/>
            <person name="Magnuson J.K."/>
            <person name="James T.Y."/>
            <person name="O'Malley M.A."/>
            <person name="Stajich J.E."/>
            <person name="Spatafora J.W."/>
            <person name="Visel A."/>
            <person name="Grigoriev I.V."/>
        </authorList>
    </citation>
    <scope>NUCLEOTIDE SEQUENCE [LARGE SCALE GENOMIC DNA]</scope>
    <source>
        <strain evidence="15 16">NRRL 3301</strain>
    </source>
</reference>
<keyword evidence="7" id="KW-0833">Ubl conjugation pathway</keyword>
<dbReference type="Pfam" id="PF25563">
    <property type="entry name" value="TPR_SYVN1_N"/>
    <property type="match status" value="1"/>
</dbReference>
<feature type="domain" description="RING-type" evidence="14">
    <location>
        <begin position="335"/>
        <end position="376"/>
    </location>
</feature>
<name>A0A1X2G4J6_9FUNG</name>
<dbReference type="GO" id="GO:0000151">
    <property type="term" value="C:ubiquitin ligase complex"/>
    <property type="evidence" value="ECO:0007669"/>
    <property type="project" value="TreeGrafter"/>
</dbReference>
<keyword evidence="9 13" id="KW-1133">Transmembrane helix</keyword>
<feature type="transmembrane region" description="Helical" evidence="13">
    <location>
        <begin position="88"/>
        <end position="110"/>
    </location>
</feature>